<feature type="domain" description="RWD" evidence="1">
    <location>
        <begin position="1"/>
        <end position="86"/>
    </location>
</feature>
<dbReference type="OrthoDB" id="432311at2759"/>
<dbReference type="GO" id="GO:0005634">
    <property type="term" value="C:nucleus"/>
    <property type="evidence" value="ECO:0007669"/>
    <property type="project" value="TreeGrafter"/>
</dbReference>
<feature type="non-terminal residue" evidence="2">
    <location>
        <position position="1"/>
    </location>
</feature>
<dbReference type="GeneID" id="9689036"/>
<dbReference type="KEGG" id="mpp:MICPUCDRAFT_7512"/>
<dbReference type="InterPro" id="IPR013083">
    <property type="entry name" value="Znf_RING/FYVE/PHD"/>
</dbReference>
<dbReference type="Gene3D" id="3.10.110.10">
    <property type="entry name" value="Ubiquitin Conjugating Enzyme"/>
    <property type="match status" value="1"/>
</dbReference>
<proteinExistence type="predicted"/>
<dbReference type="EMBL" id="GG663749">
    <property type="protein sequence ID" value="EEH52151.1"/>
    <property type="molecule type" value="Genomic_DNA"/>
</dbReference>
<evidence type="ECO:0000313" key="2">
    <source>
        <dbReference type="EMBL" id="EEH52151.1"/>
    </source>
</evidence>
<dbReference type="CDD" id="cd23818">
    <property type="entry name" value="RWD_RNF25"/>
    <property type="match status" value="1"/>
</dbReference>
<dbReference type="PANTHER" id="PTHR13198">
    <property type="entry name" value="RING FINGER PROTEIN 25"/>
    <property type="match status" value="1"/>
</dbReference>
<dbReference type="STRING" id="564608.C1N6R1"/>
<dbReference type="Gene3D" id="3.30.40.10">
    <property type="entry name" value="Zinc/RING finger domain, C3HC4 (zinc finger)"/>
    <property type="match status" value="1"/>
</dbReference>
<accession>C1N6R1</accession>
<dbReference type="InterPro" id="IPR016135">
    <property type="entry name" value="UBQ-conjugating_enzyme/RWD"/>
</dbReference>
<dbReference type="RefSeq" id="XP_003063778.1">
    <property type="nucleotide sequence ID" value="XM_003063732.1"/>
</dbReference>
<dbReference type="eggNOG" id="KOG4445">
    <property type="taxonomic scope" value="Eukaryota"/>
</dbReference>
<dbReference type="GO" id="GO:0061630">
    <property type="term" value="F:ubiquitin protein ligase activity"/>
    <property type="evidence" value="ECO:0007669"/>
    <property type="project" value="InterPro"/>
</dbReference>
<feature type="non-terminal residue" evidence="2">
    <location>
        <position position="165"/>
    </location>
</feature>
<dbReference type="Pfam" id="PF05773">
    <property type="entry name" value="RWD"/>
    <property type="match status" value="1"/>
</dbReference>
<dbReference type="InterPro" id="IPR039133">
    <property type="entry name" value="RNF25"/>
</dbReference>
<protein>
    <submittedName>
        <fullName evidence="2">Predicted protein</fullName>
    </submittedName>
</protein>
<evidence type="ECO:0000313" key="3">
    <source>
        <dbReference type="Proteomes" id="UP000001876"/>
    </source>
</evidence>
<reference evidence="2 3" key="1">
    <citation type="journal article" date="2009" name="Science">
        <title>Green evolution and dynamic adaptations revealed by genomes of the marine picoeukaryotes Micromonas.</title>
        <authorList>
            <person name="Worden A.Z."/>
            <person name="Lee J.H."/>
            <person name="Mock T."/>
            <person name="Rouze P."/>
            <person name="Simmons M.P."/>
            <person name="Aerts A.L."/>
            <person name="Allen A.E."/>
            <person name="Cuvelier M.L."/>
            <person name="Derelle E."/>
            <person name="Everett M.V."/>
            <person name="Foulon E."/>
            <person name="Grimwood J."/>
            <person name="Gundlach H."/>
            <person name="Henrissat B."/>
            <person name="Napoli C."/>
            <person name="McDonald S.M."/>
            <person name="Parker M.S."/>
            <person name="Rombauts S."/>
            <person name="Salamov A."/>
            <person name="Von Dassow P."/>
            <person name="Badger J.H."/>
            <person name="Coutinho P.M."/>
            <person name="Demir E."/>
            <person name="Dubchak I."/>
            <person name="Gentemann C."/>
            <person name="Eikrem W."/>
            <person name="Gready J.E."/>
            <person name="John U."/>
            <person name="Lanier W."/>
            <person name="Lindquist E.A."/>
            <person name="Lucas S."/>
            <person name="Mayer K.F."/>
            <person name="Moreau H."/>
            <person name="Not F."/>
            <person name="Otillar R."/>
            <person name="Panaud O."/>
            <person name="Pangilinan J."/>
            <person name="Paulsen I."/>
            <person name="Piegu B."/>
            <person name="Poliakov A."/>
            <person name="Robbens S."/>
            <person name="Schmutz J."/>
            <person name="Toulza E."/>
            <person name="Wyss T."/>
            <person name="Zelensky A."/>
            <person name="Zhou K."/>
            <person name="Armbrust E.V."/>
            <person name="Bhattacharya D."/>
            <person name="Goodenough U.W."/>
            <person name="Van de Peer Y."/>
            <person name="Grigoriev I.V."/>
        </authorList>
    </citation>
    <scope>NUCLEOTIDE SEQUENCE [LARGE SCALE GENOMIC DNA]</scope>
    <source>
        <strain evidence="2 3">CCMP1545</strain>
    </source>
</reference>
<dbReference type="Proteomes" id="UP000001876">
    <property type="component" value="Unassembled WGS sequence"/>
</dbReference>
<organism evidence="3">
    <name type="scientific">Micromonas pusilla (strain CCMP1545)</name>
    <name type="common">Picoplanktonic green alga</name>
    <dbReference type="NCBI Taxonomy" id="564608"/>
    <lineage>
        <taxon>Eukaryota</taxon>
        <taxon>Viridiplantae</taxon>
        <taxon>Chlorophyta</taxon>
        <taxon>Mamiellophyceae</taxon>
        <taxon>Mamiellales</taxon>
        <taxon>Mamiellaceae</taxon>
        <taxon>Micromonas</taxon>
    </lineage>
</organism>
<dbReference type="SUPFAM" id="SSF57850">
    <property type="entry name" value="RING/U-box"/>
    <property type="match status" value="1"/>
</dbReference>
<dbReference type="GO" id="GO:0016567">
    <property type="term" value="P:protein ubiquitination"/>
    <property type="evidence" value="ECO:0007669"/>
    <property type="project" value="TreeGrafter"/>
</dbReference>
<name>C1N6R1_MICPC</name>
<dbReference type="AlphaFoldDB" id="C1N6R1"/>
<dbReference type="PROSITE" id="PS50908">
    <property type="entry name" value="RWD"/>
    <property type="match status" value="1"/>
</dbReference>
<dbReference type="SUPFAM" id="SSF54495">
    <property type="entry name" value="UBC-like"/>
    <property type="match status" value="1"/>
</dbReference>
<keyword evidence="3" id="KW-1185">Reference proteome</keyword>
<dbReference type="InterPro" id="IPR006575">
    <property type="entry name" value="RWD_dom"/>
</dbReference>
<sequence length="165" mass="17594">VALDVTPRTLDDATRQYVRATLVLTLDASYPESSPSINLTDARGLDDRRQGVVLDALQTARVECASAGDPVLALLCETAFETMTTLNHPDGDCVFCLDAVARAAGEEEDEEGGGGGDGGGGGGGGDENVVKMTRCYHCFHAACFARWWRWRLETRDEDARASGPA</sequence>
<gene>
    <name evidence="2" type="ORF">MICPUCDRAFT_7512</name>
</gene>
<dbReference type="PANTHER" id="PTHR13198:SF4">
    <property type="entry name" value="E3 UBIQUITIN-PROTEIN LIGASE RNF25"/>
    <property type="match status" value="1"/>
</dbReference>
<evidence type="ECO:0000259" key="1">
    <source>
        <dbReference type="PROSITE" id="PS50908"/>
    </source>
</evidence>